<protein>
    <submittedName>
        <fullName evidence="1">Uncharacterized protein</fullName>
    </submittedName>
</protein>
<dbReference type="AlphaFoldDB" id="A0A5B7E054"/>
<sequence length="97" mass="10575">MAIDDNDNGNGNSNYVMTGRKATLHARVSPPPPPPLVHYQERLPIPGLSRPGTIHHHQTSLSGITFPLRGLDIALRDLEVATGSIITAICRHHVRTD</sequence>
<dbReference type="EMBL" id="VSRR010001735">
    <property type="protein sequence ID" value="MPC27371.1"/>
    <property type="molecule type" value="Genomic_DNA"/>
</dbReference>
<gene>
    <name evidence="1" type="ORF">E2C01_020541</name>
</gene>
<organism evidence="1 2">
    <name type="scientific">Portunus trituberculatus</name>
    <name type="common">Swimming crab</name>
    <name type="synonym">Neptunus trituberculatus</name>
    <dbReference type="NCBI Taxonomy" id="210409"/>
    <lineage>
        <taxon>Eukaryota</taxon>
        <taxon>Metazoa</taxon>
        <taxon>Ecdysozoa</taxon>
        <taxon>Arthropoda</taxon>
        <taxon>Crustacea</taxon>
        <taxon>Multicrustacea</taxon>
        <taxon>Malacostraca</taxon>
        <taxon>Eumalacostraca</taxon>
        <taxon>Eucarida</taxon>
        <taxon>Decapoda</taxon>
        <taxon>Pleocyemata</taxon>
        <taxon>Brachyura</taxon>
        <taxon>Eubrachyura</taxon>
        <taxon>Portunoidea</taxon>
        <taxon>Portunidae</taxon>
        <taxon>Portuninae</taxon>
        <taxon>Portunus</taxon>
    </lineage>
</organism>
<evidence type="ECO:0000313" key="2">
    <source>
        <dbReference type="Proteomes" id="UP000324222"/>
    </source>
</evidence>
<name>A0A5B7E054_PORTR</name>
<evidence type="ECO:0000313" key="1">
    <source>
        <dbReference type="EMBL" id="MPC27371.1"/>
    </source>
</evidence>
<keyword evidence="2" id="KW-1185">Reference proteome</keyword>
<dbReference type="Proteomes" id="UP000324222">
    <property type="component" value="Unassembled WGS sequence"/>
</dbReference>
<proteinExistence type="predicted"/>
<reference evidence="1 2" key="1">
    <citation type="submission" date="2019-05" db="EMBL/GenBank/DDBJ databases">
        <title>Another draft genome of Portunus trituberculatus and its Hox gene families provides insights of decapod evolution.</title>
        <authorList>
            <person name="Jeong J.-H."/>
            <person name="Song I."/>
            <person name="Kim S."/>
            <person name="Choi T."/>
            <person name="Kim D."/>
            <person name="Ryu S."/>
            <person name="Kim W."/>
        </authorList>
    </citation>
    <scope>NUCLEOTIDE SEQUENCE [LARGE SCALE GENOMIC DNA]</scope>
    <source>
        <tissue evidence="1">Muscle</tissue>
    </source>
</reference>
<comment type="caution">
    <text evidence="1">The sequence shown here is derived from an EMBL/GenBank/DDBJ whole genome shotgun (WGS) entry which is preliminary data.</text>
</comment>
<accession>A0A5B7E054</accession>